<organism evidence="6 7">
    <name type="scientific">Lachnellula suecica</name>
    <dbReference type="NCBI Taxonomy" id="602035"/>
    <lineage>
        <taxon>Eukaryota</taxon>
        <taxon>Fungi</taxon>
        <taxon>Dikarya</taxon>
        <taxon>Ascomycota</taxon>
        <taxon>Pezizomycotina</taxon>
        <taxon>Leotiomycetes</taxon>
        <taxon>Helotiales</taxon>
        <taxon>Lachnaceae</taxon>
        <taxon>Lachnellula</taxon>
    </lineage>
</organism>
<dbReference type="PANTHER" id="PTHR48022:SF64">
    <property type="entry name" value="MAJOR FACILITATOR SUPERFAMILY (MFS) PROFILE DOMAIN-CONTAINING PROTEIN"/>
    <property type="match status" value="1"/>
</dbReference>
<dbReference type="OrthoDB" id="3599616at2759"/>
<comment type="caution">
    <text evidence="6">The sequence shown here is derived from an EMBL/GenBank/DDBJ whole genome shotgun (WGS) entry which is preliminary data.</text>
</comment>
<dbReference type="Pfam" id="PF00083">
    <property type="entry name" value="Sugar_tr"/>
    <property type="match status" value="1"/>
</dbReference>
<gene>
    <name evidence="6" type="primary">LAC12_14</name>
    <name evidence="6" type="ORF">LSUE1_G001050</name>
</gene>
<proteinExistence type="predicted"/>
<evidence type="ECO:0000256" key="4">
    <source>
        <dbReference type="ARBA" id="ARBA00023136"/>
    </source>
</evidence>
<dbReference type="GO" id="GO:0005351">
    <property type="term" value="F:carbohydrate:proton symporter activity"/>
    <property type="evidence" value="ECO:0007669"/>
    <property type="project" value="TreeGrafter"/>
</dbReference>
<evidence type="ECO:0000256" key="1">
    <source>
        <dbReference type="ARBA" id="ARBA00004141"/>
    </source>
</evidence>
<dbReference type="EMBL" id="QGMK01000191">
    <property type="protein sequence ID" value="TVY83452.1"/>
    <property type="molecule type" value="Genomic_DNA"/>
</dbReference>
<keyword evidence="4 5" id="KW-0472">Membrane</keyword>
<name>A0A8T9CE50_9HELO</name>
<evidence type="ECO:0000313" key="6">
    <source>
        <dbReference type="EMBL" id="TVY83452.1"/>
    </source>
</evidence>
<accession>A0A8T9CE50</accession>
<evidence type="ECO:0000256" key="5">
    <source>
        <dbReference type="SAM" id="Phobius"/>
    </source>
</evidence>
<dbReference type="Proteomes" id="UP000469558">
    <property type="component" value="Unassembled WGS sequence"/>
</dbReference>
<evidence type="ECO:0000313" key="7">
    <source>
        <dbReference type="Proteomes" id="UP000469558"/>
    </source>
</evidence>
<keyword evidence="7" id="KW-1185">Reference proteome</keyword>
<dbReference type="InterPro" id="IPR036259">
    <property type="entry name" value="MFS_trans_sf"/>
</dbReference>
<evidence type="ECO:0000256" key="2">
    <source>
        <dbReference type="ARBA" id="ARBA00022692"/>
    </source>
</evidence>
<dbReference type="GO" id="GO:0016020">
    <property type="term" value="C:membrane"/>
    <property type="evidence" value="ECO:0007669"/>
    <property type="project" value="UniProtKB-SubCell"/>
</dbReference>
<reference evidence="6 7" key="1">
    <citation type="submission" date="2018-05" db="EMBL/GenBank/DDBJ databases">
        <title>Genome sequencing and assembly of the regulated plant pathogen Lachnellula willkommii and related sister species for the development of diagnostic species identification markers.</title>
        <authorList>
            <person name="Giroux E."/>
            <person name="Bilodeau G."/>
        </authorList>
    </citation>
    <scope>NUCLEOTIDE SEQUENCE [LARGE SCALE GENOMIC DNA]</scope>
    <source>
        <strain evidence="6 7">CBS 268.59</strain>
    </source>
</reference>
<feature type="transmembrane region" description="Helical" evidence="5">
    <location>
        <begin position="55"/>
        <end position="72"/>
    </location>
</feature>
<sequence>MLVRWTGAMMLYVVEILPYSMRAKGISLFWLVTGVAGAFNTYVNPIGLKAFGWKFYFFYVAWIAVEFGVVYWQCPETMGTSLEDVALIIEGDKATISKANPLAEALAEKSGTVVGEAEHVEKRD</sequence>
<keyword evidence="2 5" id="KW-0812">Transmembrane</keyword>
<dbReference type="Gene3D" id="1.20.1250.20">
    <property type="entry name" value="MFS general substrate transporter like domains"/>
    <property type="match status" value="1"/>
</dbReference>
<comment type="subcellular location">
    <subcellularLocation>
        <location evidence="1">Membrane</location>
        <topology evidence="1">Multi-pass membrane protein</topology>
    </subcellularLocation>
</comment>
<dbReference type="PANTHER" id="PTHR48022">
    <property type="entry name" value="PLASTIDIC GLUCOSE TRANSPORTER 4"/>
    <property type="match status" value="1"/>
</dbReference>
<dbReference type="AlphaFoldDB" id="A0A8T9CE50"/>
<protein>
    <submittedName>
        <fullName evidence="6">Lactose permease</fullName>
    </submittedName>
</protein>
<evidence type="ECO:0000256" key="3">
    <source>
        <dbReference type="ARBA" id="ARBA00022989"/>
    </source>
</evidence>
<feature type="transmembrane region" description="Helical" evidence="5">
    <location>
        <begin position="25"/>
        <end position="43"/>
    </location>
</feature>
<dbReference type="InterPro" id="IPR050360">
    <property type="entry name" value="MFS_Sugar_Transporters"/>
</dbReference>
<keyword evidence="3 5" id="KW-1133">Transmembrane helix</keyword>
<dbReference type="SUPFAM" id="SSF103473">
    <property type="entry name" value="MFS general substrate transporter"/>
    <property type="match status" value="1"/>
</dbReference>
<dbReference type="InterPro" id="IPR005828">
    <property type="entry name" value="MFS_sugar_transport-like"/>
</dbReference>